<protein>
    <submittedName>
        <fullName evidence="1">PAAR domain-containing protein</fullName>
    </submittedName>
    <submittedName>
        <fullName evidence="2">PAAR motif-containing protein</fullName>
    </submittedName>
</protein>
<dbReference type="InterPro" id="IPR008727">
    <property type="entry name" value="PAAR_motif"/>
</dbReference>
<dbReference type="Proteomes" id="UP000755577">
    <property type="component" value="Unassembled WGS sequence"/>
</dbReference>
<accession>A0A6P2GH91</accession>
<dbReference type="Pfam" id="PF05488">
    <property type="entry name" value="PAAR_motif"/>
    <property type="match status" value="1"/>
</dbReference>
<dbReference type="Gene3D" id="2.60.200.60">
    <property type="match status" value="1"/>
</dbReference>
<dbReference type="Proteomes" id="UP000494201">
    <property type="component" value="Unassembled WGS sequence"/>
</dbReference>
<dbReference type="AlphaFoldDB" id="A0A6P2GH91"/>
<dbReference type="EMBL" id="JAFCIQ010000027">
    <property type="protein sequence ID" value="MBM2770435.1"/>
    <property type="molecule type" value="Genomic_DNA"/>
</dbReference>
<dbReference type="EMBL" id="CABVLY010000028">
    <property type="protein sequence ID" value="VVU52993.1"/>
    <property type="molecule type" value="Genomic_DNA"/>
</dbReference>
<name>A0A6P2GH91_9BURK</name>
<evidence type="ECO:0000313" key="4">
    <source>
        <dbReference type="Proteomes" id="UP000755577"/>
    </source>
</evidence>
<gene>
    <name evidence="2" type="ORF">BAN20980_05731</name>
    <name evidence="1" type="ORF">JQK92_28905</name>
</gene>
<organism evidence="2 3">
    <name type="scientific">Burkholderia anthina</name>
    <dbReference type="NCBI Taxonomy" id="179879"/>
    <lineage>
        <taxon>Bacteria</taxon>
        <taxon>Pseudomonadati</taxon>
        <taxon>Pseudomonadota</taxon>
        <taxon>Betaproteobacteria</taxon>
        <taxon>Burkholderiales</taxon>
        <taxon>Burkholderiaceae</taxon>
        <taxon>Burkholderia</taxon>
        <taxon>Burkholderia cepacia complex</taxon>
    </lineage>
</organism>
<keyword evidence="4" id="KW-1185">Reference proteome</keyword>
<reference evidence="1 4" key="2">
    <citation type="submission" date="2021-02" db="EMBL/GenBank/DDBJ databases">
        <title>Draft genome of the type strains Burkholderia anthina DSM16086.</title>
        <authorList>
            <person name="Hertel R."/>
            <person name="Meissner J."/>
            <person name="Poehlein A."/>
            <person name="Daniel R."/>
            <person name="Commichau F.M."/>
        </authorList>
    </citation>
    <scope>NUCLEOTIDE SEQUENCE [LARGE SCALE GENOMIC DNA]</scope>
    <source>
        <strain evidence="1 4">DSM 16086</strain>
    </source>
</reference>
<reference evidence="2 3" key="1">
    <citation type="submission" date="2019-09" db="EMBL/GenBank/DDBJ databases">
        <authorList>
            <person name="Depoorter E."/>
        </authorList>
    </citation>
    <scope>NUCLEOTIDE SEQUENCE [LARGE SCALE GENOMIC DNA]</scope>
    <source>
        <strain evidence="2">LMG 20980</strain>
    </source>
</reference>
<evidence type="ECO:0000313" key="2">
    <source>
        <dbReference type="EMBL" id="VVU52993.1"/>
    </source>
</evidence>
<sequence length="85" mass="8669">MRGIIRVGDIHTHGGQVETGAATSKVMGHAVARIGDTCSCPIHGPCTIVEGDPEFNVEGRAAAFNGHETSCGAALISSLPNSGRI</sequence>
<dbReference type="RefSeq" id="WP_174928096.1">
    <property type="nucleotide sequence ID" value="NZ_CABVLY010000028.1"/>
</dbReference>
<proteinExistence type="predicted"/>
<evidence type="ECO:0000313" key="3">
    <source>
        <dbReference type="Proteomes" id="UP000494201"/>
    </source>
</evidence>
<evidence type="ECO:0000313" key="1">
    <source>
        <dbReference type="EMBL" id="MBM2770435.1"/>
    </source>
</evidence>
<dbReference type="CDD" id="cd14744">
    <property type="entry name" value="PAAR_CT_2"/>
    <property type="match status" value="1"/>
</dbReference>
<dbReference type="GeneID" id="56503803"/>